<name>A0A2H0UN85_9BACT</name>
<sequence>MISCFFKNKLALFALLVLVLAPCLVLAEPGNEPIKLIVPIGGTESVVQPGEYISKVYIWSIGIAALLAMLMLVVGGIQYTLSAGSVFTREEAMGRMKNAVFGLIILISIFLILNTINPKLLNLDLDIDTIIARERQKYIDKNGQDTDLVPSDNFPYLVAAGDAARARLLDSKGRADGSISGPGGSDVYFDAYEEMVIEINLYAVRDMHADVDNVTGNIDSEETGAGIDDFYEWMEKAAMNYAGDYPRTSRGDGYRDAVIAAIGYAVETLPAGHLGQVLARIPKMRPSDRLLGLDWQYNTTLFSSNFEGPRYLENDPFERLSAPKGHY</sequence>
<dbReference type="EMBL" id="PFBC01000037">
    <property type="protein sequence ID" value="PIR87853.1"/>
    <property type="molecule type" value="Genomic_DNA"/>
</dbReference>
<dbReference type="AlphaFoldDB" id="A0A2H0UN85"/>
<evidence type="ECO:0000256" key="2">
    <source>
        <dbReference type="SAM" id="SignalP"/>
    </source>
</evidence>
<reference evidence="4" key="1">
    <citation type="submission" date="2017-09" db="EMBL/GenBank/DDBJ databases">
        <title>Depth-based differentiation of microbial function through sediment-hosted aquifers and enrichment of novel symbionts in the deep terrestrial subsurface.</title>
        <authorList>
            <person name="Probst A.J."/>
            <person name="Ladd B."/>
            <person name="Jarett J.K."/>
            <person name="Geller-Mcgrath D.E."/>
            <person name="Sieber C.M.K."/>
            <person name="Emerson J.B."/>
            <person name="Anantharaman K."/>
            <person name="Thomas B.C."/>
            <person name="Malmstrom R."/>
            <person name="Stieglmeier M."/>
            <person name="Klingl A."/>
            <person name="Woyke T."/>
            <person name="Ryan C.M."/>
            <person name="Banfield J.F."/>
        </authorList>
    </citation>
    <scope>NUCLEOTIDE SEQUENCE [LARGE SCALE GENOMIC DNA]</scope>
</reference>
<evidence type="ECO:0000313" key="3">
    <source>
        <dbReference type="EMBL" id="PIR87853.1"/>
    </source>
</evidence>
<comment type="caution">
    <text evidence="3">The sequence shown here is derived from an EMBL/GenBank/DDBJ whole genome shotgun (WGS) entry which is preliminary data.</text>
</comment>
<evidence type="ECO:0000256" key="1">
    <source>
        <dbReference type="SAM" id="Phobius"/>
    </source>
</evidence>
<dbReference type="Pfam" id="PF18895">
    <property type="entry name" value="T4SS_pilin"/>
    <property type="match status" value="1"/>
</dbReference>
<proteinExistence type="predicted"/>
<feature type="chain" id="PRO_5013910369" evidence="2">
    <location>
        <begin position="28"/>
        <end position="327"/>
    </location>
</feature>
<dbReference type="Proteomes" id="UP000230903">
    <property type="component" value="Unassembled WGS sequence"/>
</dbReference>
<keyword evidence="1" id="KW-1133">Transmembrane helix</keyword>
<gene>
    <name evidence="3" type="ORF">COU10_02330</name>
</gene>
<keyword evidence="2" id="KW-0732">Signal</keyword>
<organism evidence="3 4">
    <name type="scientific">Candidatus Harrisonbacteria bacterium CG10_big_fil_rev_8_21_14_0_10_45_28</name>
    <dbReference type="NCBI Taxonomy" id="1974586"/>
    <lineage>
        <taxon>Bacteria</taxon>
        <taxon>Candidatus Harrisoniibacteriota</taxon>
    </lineage>
</organism>
<protein>
    <submittedName>
        <fullName evidence="3">Uncharacterized protein</fullName>
    </submittedName>
</protein>
<keyword evidence="1" id="KW-0812">Transmembrane</keyword>
<feature type="transmembrane region" description="Helical" evidence="1">
    <location>
        <begin position="98"/>
        <end position="116"/>
    </location>
</feature>
<feature type="signal peptide" evidence="2">
    <location>
        <begin position="1"/>
        <end position="27"/>
    </location>
</feature>
<feature type="transmembrane region" description="Helical" evidence="1">
    <location>
        <begin position="56"/>
        <end position="77"/>
    </location>
</feature>
<dbReference type="InterPro" id="IPR043993">
    <property type="entry name" value="T4SS_pilin"/>
</dbReference>
<accession>A0A2H0UN85</accession>
<evidence type="ECO:0000313" key="4">
    <source>
        <dbReference type="Proteomes" id="UP000230903"/>
    </source>
</evidence>
<keyword evidence="1" id="KW-0472">Membrane</keyword>